<feature type="signal peptide" evidence="3">
    <location>
        <begin position="1"/>
        <end position="19"/>
    </location>
</feature>
<dbReference type="AlphaFoldDB" id="A0A224Y3K1"/>
<dbReference type="EMBL" id="GFPF01000169">
    <property type="protein sequence ID" value="MAA11315.1"/>
    <property type="molecule type" value="Transcribed_RNA"/>
</dbReference>
<dbReference type="InterPro" id="IPR029277">
    <property type="entry name" value="SVWC_dom"/>
</dbReference>
<comment type="subcellular location">
    <subcellularLocation>
        <location evidence="1">Secreted</location>
    </subcellularLocation>
</comment>
<evidence type="ECO:0000313" key="5">
    <source>
        <dbReference type="EMBL" id="MAA11315.1"/>
    </source>
</evidence>
<feature type="chain" id="PRO_5013211453" evidence="3">
    <location>
        <begin position="20"/>
        <end position="171"/>
    </location>
</feature>
<dbReference type="PROSITE" id="PS51257">
    <property type="entry name" value="PROKAR_LIPOPROTEIN"/>
    <property type="match status" value="1"/>
</dbReference>
<dbReference type="Pfam" id="PF15430">
    <property type="entry name" value="SVWC"/>
    <property type="match status" value="1"/>
</dbReference>
<proteinExistence type="predicted"/>
<dbReference type="GO" id="GO:0005576">
    <property type="term" value="C:extracellular region"/>
    <property type="evidence" value="ECO:0007669"/>
    <property type="project" value="UniProtKB-SubCell"/>
</dbReference>
<protein>
    <submittedName>
        <fullName evidence="5">8.9 kDa family member</fullName>
    </submittedName>
</protein>
<organism evidence="5">
    <name type="scientific">Rhipicephalus zambeziensis</name>
    <dbReference type="NCBI Taxonomy" id="60191"/>
    <lineage>
        <taxon>Eukaryota</taxon>
        <taxon>Metazoa</taxon>
        <taxon>Ecdysozoa</taxon>
        <taxon>Arthropoda</taxon>
        <taxon>Chelicerata</taxon>
        <taxon>Arachnida</taxon>
        <taxon>Acari</taxon>
        <taxon>Parasitiformes</taxon>
        <taxon>Ixodida</taxon>
        <taxon>Ixodoidea</taxon>
        <taxon>Ixodidae</taxon>
        <taxon>Rhipicephalinae</taxon>
        <taxon>Rhipicephalus</taxon>
        <taxon>Rhipicephalus</taxon>
    </lineage>
</organism>
<reference evidence="5" key="1">
    <citation type="journal article" date="2017" name="Parasit. Vectors">
        <title>Sialotranscriptomics of Rhipicephalus zambeziensis reveals intricate expression profiles of secretory proteins and suggests tight temporal transcriptional regulation during blood-feeding.</title>
        <authorList>
            <person name="de Castro M.H."/>
            <person name="de Klerk D."/>
            <person name="Pienaar R."/>
            <person name="Rees D.J.G."/>
            <person name="Mans B.J."/>
        </authorList>
    </citation>
    <scope>NUCLEOTIDE SEQUENCE</scope>
    <source>
        <tissue evidence="5">Salivary glands</tissue>
    </source>
</reference>
<evidence type="ECO:0000256" key="3">
    <source>
        <dbReference type="SAM" id="SignalP"/>
    </source>
</evidence>
<name>A0A224Y3K1_9ACAR</name>
<accession>A0A224Y3K1</accession>
<evidence type="ECO:0000256" key="1">
    <source>
        <dbReference type="ARBA" id="ARBA00004613"/>
    </source>
</evidence>
<dbReference type="SMART" id="SM01318">
    <property type="entry name" value="SVWC"/>
    <property type="match status" value="1"/>
</dbReference>
<keyword evidence="3" id="KW-0732">Signal</keyword>
<feature type="domain" description="Single" evidence="4">
    <location>
        <begin position="105"/>
        <end position="169"/>
    </location>
</feature>
<keyword evidence="2" id="KW-0964">Secreted</keyword>
<evidence type="ECO:0000259" key="4">
    <source>
        <dbReference type="SMART" id="SM01318"/>
    </source>
</evidence>
<sequence>MLLKALAITWWLWLSSCRGDMYANVKYVVVTNVTVTKQGCVYKNHTFKDKMDANDTCEERTCYYNQKEVLLTSCLDPNPGCTRLHSNNTKIPWCCQETCYATSACTLPNGVLIKDGESFNYTDPCVIYRCYNGNLTIEEACIAAGDKRCQRSFANESAPYPACCGATACAG</sequence>
<evidence type="ECO:0000256" key="2">
    <source>
        <dbReference type="ARBA" id="ARBA00022525"/>
    </source>
</evidence>